<dbReference type="Proteomes" id="UP000027222">
    <property type="component" value="Unassembled WGS sequence"/>
</dbReference>
<keyword evidence="4" id="KW-1185">Reference proteome</keyword>
<feature type="transmembrane region" description="Helical" evidence="1">
    <location>
        <begin position="178"/>
        <end position="202"/>
    </location>
</feature>
<accession>A0A067TID8</accession>
<dbReference type="HOGENOM" id="CLU_046025_5_0_1"/>
<dbReference type="OrthoDB" id="2745105at2759"/>
<dbReference type="AlphaFoldDB" id="A0A067TID8"/>
<keyword evidence="1" id="KW-0812">Transmembrane</keyword>
<feature type="transmembrane region" description="Helical" evidence="1">
    <location>
        <begin position="138"/>
        <end position="158"/>
    </location>
</feature>
<gene>
    <name evidence="3" type="ORF">GALMADRAFT_154478</name>
</gene>
<feature type="domain" description="DUF6534" evidence="2">
    <location>
        <begin position="186"/>
        <end position="273"/>
    </location>
</feature>
<dbReference type="PANTHER" id="PTHR40465:SF1">
    <property type="entry name" value="DUF6534 DOMAIN-CONTAINING PROTEIN"/>
    <property type="match status" value="1"/>
</dbReference>
<dbReference type="STRING" id="685588.A0A067TID8"/>
<feature type="transmembrane region" description="Helical" evidence="1">
    <location>
        <begin position="214"/>
        <end position="242"/>
    </location>
</feature>
<evidence type="ECO:0000313" key="3">
    <source>
        <dbReference type="EMBL" id="KDR79684.1"/>
    </source>
</evidence>
<reference evidence="4" key="1">
    <citation type="journal article" date="2014" name="Proc. Natl. Acad. Sci. U.S.A.">
        <title>Extensive sampling of basidiomycete genomes demonstrates inadequacy of the white-rot/brown-rot paradigm for wood decay fungi.</title>
        <authorList>
            <person name="Riley R."/>
            <person name="Salamov A.A."/>
            <person name="Brown D.W."/>
            <person name="Nagy L.G."/>
            <person name="Floudas D."/>
            <person name="Held B.W."/>
            <person name="Levasseur A."/>
            <person name="Lombard V."/>
            <person name="Morin E."/>
            <person name="Otillar R."/>
            <person name="Lindquist E.A."/>
            <person name="Sun H."/>
            <person name="LaButti K.M."/>
            <person name="Schmutz J."/>
            <person name="Jabbour D."/>
            <person name="Luo H."/>
            <person name="Baker S.E."/>
            <person name="Pisabarro A.G."/>
            <person name="Walton J.D."/>
            <person name="Blanchette R.A."/>
            <person name="Henrissat B."/>
            <person name="Martin F."/>
            <person name="Cullen D."/>
            <person name="Hibbett D.S."/>
            <person name="Grigoriev I.V."/>
        </authorList>
    </citation>
    <scope>NUCLEOTIDE SEQUENCE [LARGE SCALE GENOMIC DNA]</scope>
    <source>
        <strain evidence="4">CBS 339.88</strain>
    </source>
</reference>
<name>A0A067TID8_GALM3</name>
<feature type="transmembrane region" description="Helical" evidence="1">
    <location>
        <begin position="15"/>
        <end position="40"/>
    </location>
</feature>
<protein>
    <recommendedName>
        <fullName evidence="2">DUF6534 domain-containing protein</fullName>
    </recommendedName>
</protein>
<organism evidence="3 4">
    <name type="scientific">Galerina marginata (strain CBS 339.88)</name>
    <dbReference type="NCBI Taxonomy" id="685588"/>
    <lineage>
        <taxon>Eukaryota</taxon>
        <taxon>Fungi</taxon>
        <taxon>Dikarya</taxon>
        <taxon>Basidiomycota</taxon>
        <taxon>Agaricomycotina</taxon>
        <taxon>Agaricomycetes</taxon>
        <taxon>Agaricomycetidae</taxon>
        <taxon>Agaricales</taxon>
        <taxon>Agaricineae</taxon>
        <taxon>Strophariaceae</taxon>
        <taxon>Galerina</taxon>
    </lineage>
</organism>
<sequence>MAESLSKQLNLDVTIGAAFIGCIIAAVFYGITCLQTFTYFKKGRQDPTFLKTVICFLWSVVISEMDVSDYFCFRVIDTLHLAFIAHALYFYLITNYGNPTALEFPTWTILSQIYLTICSDSTVRIIYARRVWIFSRSLMANIGIGLIILFPFVSGFTYCTLTFTEDTSFISAIRISYLLYISFGSAVLADLIIATALCVSLYRSRTGSKRTDPLLTVLMLYAINSTVLTTVCQLACFITNIIWPRQLVFLGIYFSLGKLYFNSLLATLNNRSSLNKRLDEPLDFHMSLSEPTIGRVDYSDFSHSNVEAQERTINR</sequence>
<evidence type="ECO:0000259" key="2">
    <source>
        <dbReference type="Pfam" id="PF20152"/>
    </source>
</evidence>
<evidence type="ECO:0000313" key="4">
    <source>
        <dbReference type="Proteomes" id="UP000027222"/>
    </source>
</evidence>
<feature type="transmembrane region" description="Helical" evidence="1">
    <location>
        <begin position="104"/>
        <end position="126"/>
    </location>
</feature>
<dbReference type="PANTHER" id="PTHR40465">
    <property type="entry name" value="CHROMOSOME 1, WHOLE GENOME SHOTGUN SEQUENCE"/>
    <property type="match status" value="1"/>
</dbReference>
<feature type="transmembrane region" description="Helical" evidence="1">
    <location>
        <begin position="71"/>
        <end position="92"/>
    </location>
</feature>
<proteinExistence type="predicted"/>
<dbReference type="InterPro" id="IPR045339">
    <property type="entry name" value="DUF6534"/>
</dbReference>
<keyword evidence="1" id="KW-1133">Transmembrane helix</keyword>
<dbReference type="Pfam" id="PF20152">
    <property type="entry name" value="DUF6534"/>
    <property type="match status" value="1"/>
</dbReference>
<dbReference type="EMBL" id="KL142373">
    <property type="protein sequence ID" value="KDR79684.1"/>
    <property type="molecule type" value="Genomic_DNA"/>
</dbReference>
<keyword evidence="1" id="KW-0472">Membrane</keyword>
<evidence type="ECO:0000256" key="1">
    <source>
        <dbReference type="SAM" id="Phobius"/>
    </source>
</evidence>
<feature type="transmembrane region" description="Helical" evidence="1">
    <location>
        <begin position="248"/>
        <end position="268"/>
    </location>
</feature>